<dbReference type="RefSeq" id="WP_055274279.1">
    <property type="nucleotide sequence ID" value="NZ_CZAJ01000021.1"/>
</dbReference>
<name>A0A174L620_9FIRM</name>
<dbReference type="PANTHER" id="PTHR10314">
    <property type="entry name" value="CYSTATHIONINE BETA-SYNTHASE"/>
    <property type="match status" value="1"/>
</dbReference>
<dbReference type="EC" id="2.5.1.47" evidence="4"/>
<dbReference type="SUPFAM" id="SSF53686">
    <property type="entry name" value="Tryptophan synthase beta subunit-like PLP-dependent enzymes"/>
    <property type="match status" value="1"/>
</dbReference>
<dbReference type="GO" id="GO:0004124">
    <property type="term" value="F:cysteine synthase activity"/>
    <property type="evidence" value="ECO:0007669"/>
    <property type="project" value="UniProtKB-EC"/>
</dbReference>
<evidence type="ECO:0000256" key="2">
    <source>
        <dbReference type="ARBA" id="ARBA00022898"/>
    </source>
</evidence>
<proteinExistence type="predicted"/>
<sequence>MRVQNITDMIGNTPLLKIDDNIEYYAKIEGSNLFGSVKDRAARYLMENAYNDGIIKNDTVIIESSSGNFGIALAGMCKIKGNSFICVVDPNITELNRKIIELLGAEIVVARKADKNGNYVQDRIQTVKEYVTNHTNAYWTNQYENEYVWKAYFSLGEELCNEMEKIDYLFVAVSTCGTLAGTSQKIKEQFPNCKIVAVDIVGSQIFEQSNRKKHISGIGTGLIPQNLVHAKYDDYMIIEEVYAISECNKLLTKGIVVGASSGAVAYAIQNYTGYSNDLEPRKIVGIFPDRGERYLDTIYDKEWCNKIDTGIINVVQPIKQS</sequence>
<dbReference type="AlphaFoldDB" id="A0A174L620"/>
<comment type="cofactor">
    <cofactor evidence="1">
        <name>pyridoxal 5'-phosphate</name>
        <dbReference type="ChEBI" id="CHEBI:597326"/>
    </cofactor>
</comment>
<dbReference type="InterPro" id="IPR036052">
    <property type="entry name" value="TrpB-like_PALP_sf"/>
</dbReference>
<keyword evidence="2" id="KW-0663">Pyridoxal phosphate</keyword>
<evidence type="ECO:0000313" key="4">
    <source>
        <dbReference type="EMBL" id="CUP19573.1"/>
    </source>
</evidence>
<feature type="domain" description="Tryptophan synthase beta chain-like PALP" evidence="3">
    <location>
        <begin position="6"/>
        <end position="288"/>
    </location>
</feature>
<accession>A0A174L620</accession>
<evidence type="ECO:0000259" key="3">
    <source>
        <dbReference type="Pfam" id="PF00291"/>
    </source>
</evidence>
<evidence type="ECO:0000313" key="5">
    <source>
        <dbReference type="Proteomes" id="UP000095602"/>
    </source>
</evidence>
<evidence type="ECO:0000256" key="1">
    <source>
        <dbReference type="ARBA" id="ARBA00001933"/>
    </source>
</evidence>
<dbReference type="Pfam" id="PF00291">
    <property type="entry name" value="PALP"/>
    <property type="match status" value="1"/>
</dbReference>
<organism evidence="4 5">
    <name type="scientific">Agathobacter rectalis</name>
    <dbReference type="NCBI Taxonomy" id="39491"/>
    <lineage>
        <taxon>Bacteria</taxon>
        <taxon>Bacillati</taxon>
        <taxon>Bacillota</taxon>
        <taxon>Clostridia</taxon>
        <taxon>Lachnospirales</taxon>
        <taxon>Lachnospiraceae</taxon>
        <taxon>Agathobacter</taxon>
    </lineage>
</organism>
<dbReference type="CDD" id="cd01561">
    <property type="entry name" value="CBS_like"/>
    <property type="match status" value="1"/>
</dbReference>
<keyword evidence="4" id="KW-0808">Transferase</keyword>
<dbReference type="Proteomes" id="UP000095602">
    <property type="component" value="Unassembled WGS sequence"/>
</dbReference>
<gene>
    <name evidence="4" type="primary">cysK_1</name>
    <name evidence="4" type="ORF">ERS852497_02181</name>
</gene>
<dbReference type="Gene3D" id="3.40.50.1100">
    <property type="match status" value="2"/>
</dbReference>
<reference evidence="4 5" key="1">
    <citation type="submission" date="2015-09" db="EMBL/GenBank/DDBJ databases">
        <authorList>
            <consortium name="Pathogen Informatics"/>
        </authorList>
    </citation>
    <scope>NUCLEOTIDE SEQUENCE [LARGE SCALE GENOMIC DNA]</scope>
    <source>
        <strain evidence="4 5">2789STDY5834884</strain>
    </source>
</reference>
<dbReference type="InterPro" id="IPR050214">
    <property type="entry name" value="Cys_Synth/Cystath_Beta-Synth"/>
</dbReference>
<dbReference type="EMBL" id="CZAJ01000021">
    <property type="protein sequence ID" value="CUP19573.1"/>
    <property type="molecule type" value="Genomic_DNA"/>
</dbReference>
<protein>
    <submittedName>
        <fullName evidence="4">Cysteine synthase</fullName>
        <ecNumber evidence="4">2.5.1.47</ecNumber>
    </submittedName>
</protein>
<dbReference type="InterPro" id="IPR001926">
    <property type="entry name" value="TrpB-like_PALP"/>
</dbReference>